<protein>
    <recommendedName>
        <fullName evidence="4">Signal transduction histidine kinase</fullName>
    </recommendedName>
</protein>
<evidence type="ECO:0000313" key="3">
    <source>
        <dbReference type="Proteomes" id="UP001225605"/>
    </source>
</evidence>
<feature type="transmembrane region" description="Helical" evidence="1">
    <location>
        <begin position="29"/>
        <end position="47"/>
    </location>
</feature>
<feature type="transmembrane region" description="Helical" evidence="1">
    <location>
        <begin position="54"/>
        <end position="74"/>
    </location>
</feature>
<feature type="transmembrane region" description="Helical" evidence="1">
    <location>
        <begin position="86"/>
        <end position="103"/>
    </location>
</feature>
<comment type="caution">
    <text evidence="2">The sequence shown here is derived from an EMBL/GenBank/DDBJ whole genome shotgun (WGS) entry which is preliminary data.</text>
</comment>
<accession>A0ABU0X715</accession>
<keyword evidence="1" id="KW-0472">Membrane</keyword>
<dbReference type="EMBL" id="NSDM01000014">
    <property type="protein sequence ID" value="MDQ2587920.1"/>
    <property type="molecule type" value="Genomic_DNA"/>
</dbReference>
<reference evidence="2 3" key="1">
    <citation type="submission" date="2017-06" db="EMBL/GenBank/DDBJ databases">
        <title>Cultured bacterium strain Saccharothrix yanglingensis Hhs.015.</title>
        <authorList>
            <person name="Xia Y."/>
        </authorList>
    </citation>
    <scope>NUCLEOTIDE SEQUENCE [LARGE SCALE GENOMIC DNA]</scope>
    <source>
        <strain evidence="2 3">Hhs.015</strain>
    </source>
</reference>
<dbReference type="Proteomes" id="UP001225605">
    <property type="component" value="Unassembled WGS sequence"/>
</dbReference>
<keyword evidence="1" id="KW-1133">Transmembrane helix</keyword>
<sequence>MLATVALTVQFGLNGDVALDPTSGSRAELAVYGVLALLGVTCAIILVRRGAIPWWGRWTGLAVLLGCSVVVSGVLPPHSALPPEHWSIGLIGWYGLVLLYDLAIGWFAGFLIVHVTLIGWSVVAGGAAADLADMAVTFVSVAGFQLGVALSARLVRTIAEDASRTSWAEERLRVGEEAAAAAARNHERRYADLRHTTVPLLAGLADGTLDPRAESVRRRCAVEAARMRRLLNAGRSDGATDRVVHELGAIIDVAERHGASVHLSVRGTPGEVPEPVRRELLAPIAEALVTARSEARVTVLHVPGGVRVSVRCAVPDLPVTPPGRGEVSVVESVADGQIWLEASWRSP</sequence>
<evidence type="ECO:0008006" key="4">
    <source>
        <dbReference type="Google" id="ProtNLM"/>
    </source>
</evidence>
<keyword evidence="3" id="KW-1185">Reference proteome</keyword>
<gene>
    <name evidence="2" type="ORF">CKY47_28815</name>
</gene>
<keyword evidence="1" id="KW-0812">Transmembrane</keyword>
<name>A0ABU0X715_9PSEU</name>
<evidence type="ECO:0000256" key="1">
    <source>
        <dbReference type="SAM" id="Phobius"/>
    </source>
</evidence>
<proteinExistence type="predicted"/>
<evidence type="ECO:0000313" key="2">
    <source>
        <dbReference type="EMBL" id="MDQ2587920.1"/>
    </source>
</evidence>
<organism evidence="2 3">
    <name type="scientific">Saccharothrix yanglingensis</name>
    <dbReference type="NCBI Taxonomy" id="659496"/>
    <lineage>
        <taxon>Bacteria</taxon>
        <taxon>Bacillati</taxon>
        <taxon>Actinomycetota</taxon>
        <taxon>Actinomycetes</taxon>
        <taxon>Pseudonocardiales</taxon>
        <taxon>Pseudonocardiaceae</taxon>
        <taxon>Saccharothrix</taxon>
    </lineage>
</organism>